<proteinExistence type="predicted"/>
<protein>
    <submittedName>
        <fullName evidence="1">Uncharacterized protein</fullName>
    </submittedName>
</protein>
<dbReference type="Gramene" id="KMS64493">
    <property type="protein sequence ID" value="KMS64493"/>
    <property type="gene ID" value="BVRB_019720"/>
</dbReference>
<dbReference type="Proteomes" id="UP000035740">
    <property type="component" value="Unassembled WGS sequence"/>
</dbReference>
<organism evidence="1 2">
    <name type="scientific">Beta vulgaris subsp. vulgaris</name>
    <name type="common">Beet</name>
    <dbReference type="NCBI Taxonomy" id="3555"/>
    <lineage>
        <taxon>Eukaryota</taxon>
        <taxon>Viridiplantae</taxon>
        <taxon>Streptophyta</taxon>
        <taxon>Embryophyta</taxon>
        <taxon>Tracheophyta</taxon>
        <taxon>Spermatophyta</taxon>
        <taxon>Magnoliopsida</taxon>
        <taxon>eudicotyledons</taxon>
        <taxon>Gunneridae</taxon>
        <taxon>Pentapetalae</taxon>
        <taxon>Caryophyllales</taxon>
        <taxon>Chenopodiaceae</taxon>
        <taxon>Betoideae</taxon>
        <taxon>Beta</taxon>
    </lineage>
</organism>
<evidence type="ECO:0000313" key="2">
    <source>
        <dbReference type="Proteomes" id="UP000035740"/>
    </source>
</evidence>
<sequence length="26" mass="3120">TDDHYASIAWRYIYTKLLPRAHAMEP</sequence>
<dbReference type="AlphaFoldDB" id="A0A0J7YN07"/>
<accession>A0A0J7YN07</accession>
<feature type="non-terminal residue" evidence="1">
    <location>
        <position position="1"/>
    </location>
</feature>
<evidence type="ECO:0000313" key="1">
    <source>
        <dbReference type="EMBL" id="KMS64493.1"/>
    </source>
</evidence>
<reference evidence="1 2" key="1">
    <citation type="journal article" date="2014" name="Nature">
        <title>The genome of the recently domesticated crop plant sugar beet (Beta vulgaris).</title>
        <authorList>
            <person name="Dohm J.C."/>
            <person name="Minoche A.E."/>
            <person name="Holtgrawe D."/>
            <person name="Capella-Gutierrez S."/>
            <person name="Zakrzewski F."/>
            <person name="Tafer H."/>
            <person name="Rupp O."/>
            <person name="Sorensen T.R."/>
            <person name="Stracke R."/>
            <person name="Reinhardt R."/>
            <person name="Goesmann A."/>
            <person name="Kraft T."/>
            <person name="Schulz B."/>
            <person name="Stadler P.F."/>
            <person name="Schmidt T."/>
            <person name="Gabaldon T."/>
            <person name="Lehrach H."/>
            <person name="Weisshaar B."/>
            <person name="Himmelbauer H."/>
        </authorList>
    </citation>
    <scope>NUCLEOTIDE SEQUENCE [LARGE SCALE GENOMIC DNA]</scope>
    <source>
        <tissue evidence="1">Taproot</tissue>
    </source>
</reference>
<name>A0A0J7YN07_BETVV</name>
<keyword evidence="2" id="KW-1185">Reference proteome</keyword>
<gene>
    <name evidence="1" type="ORF">BVRB_019720</name>
</gene>
<dbReference type="EMBL" id="KQ130351">
    <property type="protein sequence ID" value="KMS64493.1"/>
    <property type="molecule type" value="Genomic_DNA"/>
</dbReference>